<accession>A0A418SNH9</accession>
<evidence type="ECO:0000313" key="3">
    <source>
        <dbReference type="Proteomes" id="UP000284202"/>
    </source>
</evidence>
<keyword evidence="3" id="KW-1185">Reference proteome</keyword>
<dbReference type="Proteomes" id="UP000284202">
    <property type="component" value="Unassembled WGS sequence"/>
</dbReference>
<name>A0A418SNH9_9RHOB</name>
<feature type="transmembrane region" description="Helical" evidence="1">
    <location>
        <begin position="273"/>
        <end position="291"/>
    </location>
</feature>
<keyword evidence="1" id="KW-1133">Transmembrane helix</keyword>
<protein>
    <submittedName>
        <fullName evidence="2">Uncharacterized protein</fullName>
    </submittedName>
</protein>
<organism evidence="2 3">
    <name type="scientific">Paracoccus onubensis</name>
    <dbReference type="NCBI Taxonomy" id="1675788"/>
    <lineage>
        <taxon>Bacteria</taxon>
        <taxon>Pseudomonadati</taxon>
        <taxon>Pseudomonadota</taxon>
        <taxon>Alphaproteobacteria</taxon>
        <taxon>Rhodobacterales</taxon>
        <taxon>Paracoccaceae</taxon>
        <taxon>Paracoccus</taxon>
    </lineage>
</organism>
<comment type="caution">
    <text evidence="2">The sequence shown here is derived from an EMBL/GenBank/DDBJ whole genome shotgun (WGS) entry which is preliminary data.</text>
</comment>
<feature type="transmembrane region" description="Helical" evidence="1">
    <location>
        <begin position="342"/>
        <end position="363"/>
    </location>
</feature>
<dbReference type="OrthoDB" id="3802671at2"/>
<feature type="transmembrane region" description="Helical" evidence="1">
    <location>
        <begin position="169"/>
        <end position="187"/>
    </location>
</feature>
<dbReference type="AlphaFoldDB" id="A0A418SNH9"/>
<dbReference type="EMBL" id="QZCG01000015">
    <property type="protein sequence ID" value="RJE82489.1"/>
    <property type="molecule type" value="Genomic_DNA"/>
</dbReference>
<evidence type="ECO:0000256" key="1">
    <source>
        <dbReference type="SAM" id="Phobius"/>
    </source>
</evidence>
<feature type="transmembrane region" description="Helical" evidence="1">
    <location>
        <begin position="20"/>
        <end position="41"/>
    </location>
</feature>
<keyword evidence="1" id="KW-0472">Membrane</keyword>
<sequence>MTDAIKVIGQHLRLTGSLFYRYALLLSAIWAAGTVLDQLLLRAAVWIGLQNRLLGLVTIAPVILLQLVIFVVFFVILRNGLPRMRMRMLLRRRQPAPEPEPGTAETEAPPSGFAIALLAVLVPFYGYYAGWGLLGDTLRSYSQIFLATQMSEIDFNDPKATPTALEVSQTGWVILAVLLVWAIRKFAKYFSERTGKQSWSMLIVLCEATWALLGLYVISGWKNEIVGWMANMPPPGDLMNWLVSEASAAITDASAIPVDWPPAPQLWPNVKALFWYALLPLVWFNLGAIVYGHDMNAVRGETDRLAGRALRRWEALPKPVTDFLGHFWRGVIKRWHAVTNGILLAASAGFALTASVLVLWRLVDWLGNWAWIGLAHLIGPQDMQMWQIASVPLNVLFDAPGAPPGGLLVSPLQFCILAAGLELAGRAQDAAQQASRVEAASPG</sequence>
<feature type="transmembrane region" description="Helical" evidence="1">
    <location>
        <begin position="53"/>
        <end position="77"/>
    </location>
</feature>
<dbReference type="RefSeq" id="WP_119751481.1">
    <property type="nucleotide sequence ID" value="NZ_QZCG01000015.1"/>
</dbReference>
<gene>
    <name evidence="2" type="ORF">D3P04_19125</name>
</gene>
<feature type="transmembrane region" description="Helical" evidence="1">
    <location>
        <begin position="113"/>
        <end position="134"/>
    </location>
</feature>
<feature type="transmembrane region" description="Helical" evidence="1">
    <location>
        <begin position="199"/>
        <end position="219"/>
    </location>
</feature>
<reference evidence="3" key="1">
    <citation type="submission" date="2018-09" db="EMBL/GenBank/DDBJ databases">
        <title>Acidovorax cavernicola nov. sp. isolated from Gruta de las Maravillas (Aracena, Spain).</title>
        <authorList>
            <person name="Jurado V."/>
            <person name="Gutierrez-Patricio S."/>
            <person name="Gonzalez-Pimentel J.L."/>
            <person name="Miller A.Z."/>
            <person name="Laiz L."/>
            <person name="Saiz-Jimenez C."/>
        </authorList>
    </citation>
    <scope>NUCLEOTIDE SEQUENCE [LARGE SCALE GENOMIC DNA]</scope>
    <source>
        <strain evidence="3">1011MAR3C25</strain>
    </source>
</reference>
<evidence type="ECO:0000313" key="2">
    <source>
        <dbReference type="EMBL" id="RJE82489.1"/>
    </source>
</evidence>
<keyword evidence="1" id="KW-0812">Transmembrane</keyword>
<proteinExistence type="predicted"/>